<dbReference type="RefSeq" id="WP_145352098.1">
    <property type="nucleotide sequence ID" value="NZ_CP036262.1"/>
</dbReference>
<feature type="domain" description="Thioredoxin" evidence="4">
    <location>
        <begin position="48"/>
        <end position="170"/>
    </location>
</feature>
<dbReference type="InterPro" id="IPR017937">
    <property type="entry name" value="Thioredoxin_CS"/>
</dbReference>
<organism evidence="5 6">
    <name type="scientific">Roseimaritima multifibrata</name>
    <dbReference type="NCBI Taxonomy" id="1930274"/>
    <lineage>
        <taxon>Bacteria</taxon>
        <taxon>Pseudomonadati</taxon>
        <taxon>Planctomycetota</taxon>
        <taxon>Planctomycetia</taxon>
        <taxon>Pirellulales</taxon>
        <taxon>Pirellulaceae</taxon>
        <taxon>Roseimaritima</taxon>
    </lineage>
</organism>
<evidence type="ECO:0000256" key="1">
    <source>
        <dbReference type="ARBA" id="ARBA00023284"/>
    </source>
</evidence>
<feature type="region of interest" description="Disordered" evidence="2">
    <location>
        <begin position="1"/>
        <end position="23"/>
    </location>
</feature>
<dbReference type="GO" id="GO:0015035">
    <property type="term" value="F:protein-disulfide reductase activity"/>
    <property type="evidence" value="ECO:0007669"/>
    <property type="project" value="TreeGrafter"/>
</dbReference>
<evidence type="ECO:0000256" key="3">
    <source>
        <dbReference type="SAM" id="Phobius"/>
    </source>
</evidence>
<keyword evidence="3" id="KW-0472">Membrane</keyword>
<dbReference type="InterPro" id="IPR013766">
    <property type="entry name" value="Thioredoxin_domain"/>
</dbReference>
<evidence type="ECO:0000313" key="6">
    <source>
        <dbReference type="Proteomes" id="UP000320672"/>
    </source>
</evidence>
<evidence type="ECO:0000313" key="5">
    <source>
        <dbReference type="EMBL" id="QDS94046.1"/>
    </source>
</evidence>
<keyword evidence="1" id="KW-0676">Redox-active center</keyword>
<keyword evidence="3" id="KW-0812">Transmembrane</keyword>
<sequence length="176" mass="19264">MSSSNVLGNSNSQPQPPSDPAPASGRGILHRLWQAFWLTFLVVSLAYAWYCFYVPSNSVVWAENYAAAQQQAVQSDKPIILFFTGDWCVPCRIMKRNVWADDEVAATVNAKFVPVMLDVNDPGAVDALKRYSVGSTPKTVVADKDGNVLRQRDGGITKSEFLDLLHLENGSGTEGL</sequence>
<dbReference type="PROSITE" id="PS51352">
    <property type="entry name" value="THIOREDOXIN_2"/>
    <property type="match status" value="1"/>
</dbReference>
<dbReference type="PANTHER" id="PTHR32234">
    <property type="entry name" value="THIOL:DISULFIDE INTERCHANGE PROTEIN DSBD"/>
    <property type="match status" value="1"/>
</dbReference>
<dbReference type="GO" id="GO:0045454">
    <property type="term" value="P:cell redox homeostasis"/>
    <property type="evidence" value="ECO:0007669"/>
    <property type="project" value="TreeGrafter"/>
</dbReference>
<name>A0A517MGQ2_9BACT</name>
<dbReference type="AlphaFoldDB" id="A0A517MGQ2"/>
<dbReference type="Proteomes" id="UP000320672">
    <property type="component" value="Chromosome"/>
</dbReference>
<feature type="transmembrane region" description="Helical" evidence="3">
    <location>
        <begin position="32"/>
        <end position="50"/>
    </location>
</feature>
<dbReference type="EMBL" id="CP036262">
    <property type="protein sequence ID" value="QDS94046.1"/>
    <property type="molecule type" value="Genomic_DNA"/>
</dbReference>
<dbReference type="PANTHER" id="PTHR32234:SF0">
    <property type="entry name" value="THIOL:DISULFIDE INTERCHANGE PROTEIN DSBD"/>
    <property type="match status" value="1"/>
</dbReference>
<keyword evidence="3" id="KW-1133">Transmembrane helix</keyword>
<dbReference type="Gene3D" id="3.40.30.10">
    <property type="entry name" value="Glutaredoxin"/>
    <property type="match status" value="1"/>
</dbReference>
<dbReference type="KEGG" id="rml:FF011L_28230"/>
<dbReference type="OrthoDB" id="267639at2"/>
<dbReference type="InterPro" id="IPR036249">
    <property type="entry name" value="Thioredoxin-like_sf"/>
</dbReference>
<keyword evidence="6" id="KW-1185">Reference proteome</keyword>
<protein>
    <submittedName>
        <fullName evidence="5">Thiol:disulfide interchange protein</fullName>
    </submittedName>
</protein>
<evidence type="ECO:0000259" key="4">
    <source>
        <dbReference type="PROSITE" id="PS51352"/>
    </source>
</evidence>
<dbReference type="PROSITE" id="PS00194">
    <property type="entry name" value="THIOREDOXIN_1"/>
    <property type="match status" value="1"/>
</dbReference>
<gene>
    <name evidence="5" type="ORF">FF011L_28230</name>
</gene>
<dbReference type="SUPFAM" id="SSF52833">
    <property type="entry name" value="Thioredoxin-like"/>
    <property type="match status" value="1"/>
</dbReference>
<evidence type="ECO:0000256" key="2">
    <source>
        <dbReference type="SAM" id="MobiDB-lite"/>
    </source>
</evidence>
<proteinExistence type="predicted"/>
<dbReference type="Pfam" id="PF13899">
    <property type="entry name" value="Thioredoxin_7"/>
    <property type="match status" value="1"/>
</dbReference>
<accession>A0A517MGQ2</accession>
<reference evidence="5 6" key="1">
    <citation type="submission" date="2019-02" db="EMBL/GenBank/DDBJ databases">
        <title>Deep-cultivation of Planctomycetes and their phenomic and genomic characterization uncovers novel biology.</title>
        <authorList>
            <person name="Wiegand S."/>
            <person name="Jogler M."/>
            <person name="Boedeker C."/>
            <person name="Pinto D."/>
            <person name="Vollmers J."/>
            <person name="Rivas-Marin E."/>
            <person name="Kohn T."/>
            <person name="Peeters S.H."/>
            <person name="Heuer A."/>
            <person name="Rast P."/>
            <person name="Oberbeckmann S."/>
            <person name="Bunk B."/>
            <person name="Jeske O."/>
            <person name="Meyerdierks A."/>
            <person name="Storesund J.E."/>
            <person name="Kallscheuer N."/>
            <person name="Luecker S."/>
            <person name="Lage O.M."/>
            <person name="Pohl T."/>
            <person name="Merkel B.J."/>
            <person name="Hornburger P."/>
            <person name="Mueller R.-W."/>
            <person name="Bruemmer F."/>
            <person name="Labrenz M."/>
            <person name="Spormann A.M."/>
            <person name="Op den Camp H."/>
            <person name="Overmann J."/>
            <person name="Amann R."/>
            <person name="Jetten M.S.M."/>
            <person name="Mascher T."/>
            <person name="Medema M.H."/>
            <person name="Devos D.P."/>
            <person name="Kaster A.-K."/>
            <person name="Ovreas L."/>
            <person name="Rohde M."/>
            <person name="Galperin M.Y."/>
            <person name="Jogler C."/>
        </authorList>
    </citation>
    <scope>NUCLEOTIDE SEQUENCE [LARGE SCALE GENOMIC DNA]</scope>
    <source>
        <strain evidence="5 6">FF011L</strain>
    </source>
</reference>